<evidence type="ECO:0000313" key="2">
    <source>
        <dbReference type="EMBL" id="KAK5802529.1"/>
    </source>
</evidence>
<comment type="caution">
    <text evidence="2">The sequence shown here is derived from an EMBL/GenBank/DDBJ whole genome shotgun (WGS) entry which is preliminary data.</text>
</comment>
<accession>A0ABR0NMG7</accession>
<name>A0ABR0NMG7_GOSAR</name>
<dbReference type="EMBL" id="JARKNE010000009">
    <property type="protein sequence ID" value="KAK5802529.1"/>
    <property type="molecule type" value="Genomic_DNA"/>
</dbReference>
<gene>
    <name evidence="2" type="ORF">PVK06_030130</name>
</gene>
<protein>
    <submittedName>
        <fullName evidence="2">Uncharacterized protein</fullName>
    </submittedName>
</protein>
<feature type="compositionally biased region" description="Polar residues" evidence="1">
    <location>
        <begin position="109"/>
        <end position="123"/>
    </location>
</feature>
<evidence type="ECO:0000313" key="3">
    <source>
        <dbReference type="Proteomes" id="UP001358586"/>
    </source>
</evidence>
<dbReference type="Proteomes" id="UP001358586">
    <property type="component" value="Chromosome 9"/>
</dbReference>
<feature type="compositionally biased region" description="Basic and acidic residues" evidence="1">
    <location>
        <begin position="126"/>
        <end position="136"/>
    </location>
</feature>
<feature type="compositionally biased region" description="Acidic residues" evidence="1">
    <location>
        <begin position="25"/>
        <end position="35"/>
    </location>
</feature>
<organism evidence="2 3">
    <name type="scientific">Gossypium arboreum</name>
    <name type="common">Tree cotton</name>
    <name type="synonym">Gossypium nanking</name>
    <dbReference type="NCBI Taxonomy" id="29729"/>
    <lineage>
        <taxon>Eukaryota</taxon>
        <taxon>Viridiplantae</taxon>
        <taxon>Streptophyta</taxon>
        <taxon>Embryophyta</taxon>
        <taxon>Tracheophyta</taxon>
        <taxon>Spermatophyta</taxon>
        <taxon>Magnoliopsida</taxon>
        <taxon>eudicotyledons</taxon>
        <taxon>Gunneridae</taxon>
        <taxon>Pentapetalae</taxon>
        <taxon>rosids</taxon>
        <taxon>malvids</taxon>
        <taxon>Malvales</taxon>
        <taxon>Malvaceae</taxon>
        <taxon>Malvoideae</taxon>
        <taxon>Gossypium</taxon>
    </lineage>
</organism>
<proteinExistence type="predicted"/>
<reference evidence="2 3" key="1">
    <citation type="submission" date="2023-03" db="EMBL/GenBank/DDBJ databases">
        <title>WGS of Gossypium arboreum.</title>
        <authorList>
            <person name="Yu D."/>
        </authorList>
    </citation>
    <scope>NUCLEOTIDE SEQUENCE [LARGE SCALE GENOMIC DNA]</scope>
    <source>
        <tissue evidence="2">Leaf</tissue>
    </source>
</reference>
<evidence type="ECO:0000256" key="1">
    <source>
        <dbReference type="SAM" id="MobiDB-lite"/>
    </source>
</evidence>
<feature type="region of interest" description="Disordered" evidence="1">
    <location>
        <begin position="1"/>
        <end position="152"/>
    </location>
</feature>
<keyword evidence="3" id="KW-1185">Reference proteome</keyword>
<feature type="compositionally biased region" description="Basic and acidic residues" evidence="1">
    <location>
        <begin position="36"/>
        <end position="45"/>
    </location>
</feature>
<feature type="compositionally biased region" description="Low complexity" evidence="1">
    <location>
        <begin position="85"/>
        <end position="99"/>
    </location>
</feature>
<sequence>MVVPPHTTRIGQYFLDPHHAPAPEPEPEPEPEAVPDPERRPEPELHSGTSSYHPDLGADDYFPGSSAQGYYSDFDIFSPLPHLHSTPPGSYPPSYSTLPGPYPAPFSTPPGSSSSVALETFSTPLHMDEENVDRRSRPQRTGTRGGQGHVAGCRGVVPLQQERLVAPPGLARPVFDPTEF</sequence>